<reference evidence="1" key="1">
    <citation type="submission" date="2019-11" db="EMBL/GenBank/DDBJ databases">
        <authorList>
            <person name="Feng L."/>
        </authorList>
    </citation>
    <scope>NUCLEOTIDE SEQUENCE</scope>
    <source>
        <strain evidence="1">PclaraLFYP37</strain>
    </source>
</reference>
<name>A0A6N2Z519_9BACT</name>
<evidence type="ECO:0000313" key="1">
    <source>
        <dbReference type="EMBL" id="VYT72282.1"/>
    </source>
</evidence>
<proteinExistence type="predicted"/>
<dbReference type="Gene3D" id="3.40.30.10">
    <property type="entry name" value="Glutaredoxin"/>
    <property type="match status" value="1"/>
</dbReference>
<dbReference type="EMBL" id="CACRUT010000005">
    <property type="protein sequence ID" value="VYT72282.1"/>
    <property type="molecule type" value="Genomic_DNA"/>
</dbReference>
<evidence type="ECO:0008006" key="2">
    <source>
        <dbReference type="Google" id="ProtNLM"/>
    </source>
</evidence>
<dbReference type="RefSeq" id="WP_412443154.1">
    <property type="nucleotide sequence ID" value="NZ_CACRUT010000005.1"/>
</dbReference>
<dbReference type="InterPro" id="IPR036249">
    <property type="entry name" value="Thioredoxin-like_sf"/>
</dbReference>
<organism evidence="1">
    <name type="scientific">Paraprevotella clara</name>
    <dbReference type="NCBI Taxonomy" id="454154"/>
    <lineage>
        <taxon>Bacteria</taxon>
        <taxon>Pseudomonadati</taxon>
        <taxon>Bacteroidota</taxon>
        <taxon>Bacteroidia</taxon>
        <taxon>Bacteroidales</taxon>
        <taxon>Prevotellaceae</taxon>
        <taxon>Paraprevotella</taxon>
    </lineage>
</organism>
<dbReference type="SUPFAM" id="SSF52833">
    <property type="entry name" value="Thioredoxin-like"/>
    <property type="match status" value="1"/>
</dbReference>
<protein>
    <recommendedName>
        <fullName evidence="2">Thioredoxin domain-containing protein</fullName>
    </recommendedName>
</protein>
<accession>A0A6N2Z519</accession>
<sequence length="171" mass="19519">MRKLSLILFLNLFGFQLYGQVVNLGDAELATKIKKSTKPYKVVYILCDYCEPSLVLYPQIYKLLSGRKDVDFYPICAQSSAEVEAYMENHKVGGPIYVVNQNRKRKWYAIIDFYNPISVASDYLTKFLGIDADKMGASSFVVLNEKNKVIAQTTYETEDNSCLNILKKAIR</sequence>
<dbReference type="AlphaFoldDB" id="A0A6N2Z519"/>
<gene>
    <name evidence="1" type="ORF">PCLFYP37_00955</name>
</gene>